<dbReference type="InterPro" id="IPR051938">
    <property type="entry name" value="Apopto_cytoskel_mod"/>
</dbReference>
<dbReference type="Pfam" id="PF00226">
    <property type="entry name" value="DnaJ"/>
    <property type="match status" value="1"/>
</dbReference>
<dbReference type="CDD" id="cd06257">
    <property type="entry name" value="DnaJ"/>
    <property type="match status" value="1"/>
</dbReference>
<dbReference type="Gene3D" id="1.10.287.110">
    <property type="entry name" value="DnaJ domain"/>
    <property type="match status" value="1"/>
</dbReference>
<keyword evidence="5" id="KW-1185">Reference proteome</keyword>
<dbReference type="EMBL" id="CAJNDS010002087">
    <property type="protein sequence ID" value="CAE7317570.1"/>
    <property type="molecule type" value="Genomic_DNA"/>
</dbReference>
<feature type="non-terminal residue" evidence="4">
    <location>
        <position position="1"/>
    </location>
</feature>
<dbReference type="SMART" id="SM00271">
    <property type="entry name" value="DnaJ"/>
    <property type="match status" value="1"/>
</dbReference>
<dbReference type="PRINTS" id="PR00625">
    <property type="entry name" value="JDOMAIN"/>
</dbReference>
<dbReference type="Proteomes" id="UP000604046">
    <property type="component" value="Unassembled WGS sequence"/>
</dbReference>
<feature type="chain" id="PRO_5032406139" evidence="2">
    <location>
        <begin position="18"/>
        <end position="95"/>
    </location>
</feature>
<dbReference type="SUPFAM" id="SSF46565">
    <property type="entry name" value="Chaperone J-domain"/>
    <property type="match status" value="1"/>
</dbReference>
<evidence type="ECO:0000313" key="4">
    <source>
        <dbReference type="EMBL" id="CAE7317570.1"/>
    </source>
</evidence>
<sequence length="95" mass="10452">DFRRLALIGLSALLASADRLETAERRLQLEAGVDATSAESLGTASSSRRSQTLPDYYQLLSVSRGAELKDIKKSYHQLAKKYHPDRNFGNEGAAQ</sequence>
<feature type="signal peptide" evidence="2">
    <location>
        <begin position="1"/>
        <end position="17"/>
    </location>
</feature>
<organism evidence="4 5">
    <name type="scientific">Symbiodinium natans</name>
    <dbReference type="NCBI Taxonomy" id="878477"/>
    <lineage>
        <taxon>Eukaryota</taxon>
        <taxon>Sar</taxon>
        <taxon>Alveolata</taxon>
        <taxon>Dinophyceae</taxon>
        <taxon>Suessiales</taxon>
        <taxon>Symbiodiniaceae</taxon>
        <taxon>Symbiodinium</taxon>
    </lineage>
</organism>
<dbReference type="OrthoDB" id="10250354at2759"/>
<evidence type="ECO:0000256" key="1">
    <source>
        <dbReference type="ARBA" id="ARBA00023186"/>
    </source>
</evidence>
<name>A0A812P290_9DINO</name>
<reference evidence="4" key="1">
    <citation type="submission" date="2021-02" db="EMBL/GenBank/DDBJ databases">
        <authorList>
            <person name="Dougan E. K."/>
            <person name="Rhodes N."/>
            <person name="Thang M."/>
            <person name="Chan C."/>
        </authorList>
    </citation>
    <scope>NUCLEOTIDE SEQUENCE</scope>
</reference>
<dbReference type="PANTHER" id="PTHR44145:SF3">
    <property type="entry name" value="DNAJ HOMOLOG SUBFAMILY A MEMBER 3, MITOCHONDRIAL"/>
    <property type="match status" value="1"/>
</dbReference>
<evidence type="ECO:0000259" key="3">
    <source>
        <dbReference type="PROSITE" id="PS50076"/>
    </source>
</evidence>
<feature type="domain" description="J" evidence="3">
    <location>
        <begin position="55"/>
        <end position="95"/>
    </location>
</feature>
<proteinExistence type="predicted"/>
<dbReference type="InterPro" id="IPR036869">
    <property type="entry name" value="J_dom_sf"/>
</dbReference>
<keyword evidence="1" id="KW-0143">Chaperone</keyword>
<comment type="caution">
    <text evidence="4">The sequence shown here is derived from an EMBL/GenBank/DDBJ whole genome shotgun (WGS) entry which is preliminary data.</text>
</comment>
<protein>
    <submittedName>
        <fullName evidence="4">Dnaja3 protein</fullName>
    </submittedName>
</protein>
<dbReference type="AlphaFoldDB" id="A0A812P290"/>
<dbReference type="PROSITE" id="PS50076">
    <property type="entry name" value="DNAJ_2"/>
    <property type="match status" value="1"/>
</dbReference>
<dbReference type="PANTHER" id="PTHR44145">
    <property type="entry name" value="DNAJ HOMOLOG SUBFAMILY A MEMBER 3, MITOCHONDRIAL"/>
    <property type="match status" value="1"/>
</dbReference>
<feature type="non-terminal residue" evidence="4">
    <location>
        <position position="95"/>
    </location>
</feature>
<gene>
    <name evidence="4" type="primary">Dnaja3</name>
    <name evidence="4" type="ORF">SNAT2548_LOCUS16648</name>
</gene>
<evidence type="ECO:0000313" key="5">
    <source>
        <dbReference type="Proteomes" id="UP000604046"/>
    </source>
</evidence>
<dbReference type="InterPro" id="IPR001623">
    <property type="entry name" value="DnaJ_domain"/>
</dbReference>
<evidence type="ECO:0000256" key="2">
    <source>
        <dbReference type="SAM" id="SignalP"/>
    </source>
</evidence>
<keyword evidence="2" id="KW-0732">Signal</keyword>
<accession>A0A812P290</accession>